<proteinExistence type="predicted"/>
<feature type="domain" description="DUF7622" evidence="1">
    <location>
        <begin position="63"/>
        <end position="123"/>
    </location>
</feature>
<accession>A0A3P7J0J4</accession>
<sequence>MYTLKGAQKTLAQLANLSLHQIEVQTVCGRFRISCVRSQIEQPYNLRKILVVGSPHKKDILLVDKNHFCDGDYCFVQKQNGKFTKGCVSLNERNSWSHLKSGHRHIMGVDQWLCQHHLCNFDLSRVARALAPTHKLLRRLNGVSEYCLYVV</sequence>
<dbReference type="OrthoDB" id="5817149at2759"/>
<dbReference type="EMBL" id="UYYB01103628">
    <property type="protein sequence ID" value="VDM79010.1"/>
    <property type="molecule type" value="Genomic_DNA"/>
</dbReference>
<evidence type="ECO:0000259" key="1">
    <source>
        <dbReference type="Pfam" id="PF24602"/>
    </source>
</evidence>
<dbReference type="InterPro" id="IPR056039">
    <property type="entry name" value="DUF7622"/>
</dbReference>
<evidence type="ECO:0000313" key="3">
    <source>
        <dbReference type="Proteomes" id="UP000270094"/>
    </source>
</evidence>
<dbReference type="Pfam" id="PF24602">
    <property type="entry name" value="DUF7622"/>
    <property type="match status" value="1"/>
</dbReference>
<keyword evidence="3" id="KW-1185">Reference proteome</keyword>
<dbReference type="PANTHER" id="PTHR37433:SF20">
    <property type="entry name" value="ACTIVIN_RECP DOMAIN-CONTAINING PROTEIN"/>
    <property type="match status" value="1"/>
</dbReference>
<dbReference type="Proteomes" id="UP000270094">
    <property type="component" value="Unassembled WGS sequence"/>
</dbReference>
<dbReference type="AlphaFoldDB" id="A0A3P7J0J4"/>
<name>A0A3P7J0J4_STRVU</name>
<protein>
    <recommendedName>
        <fullName evidence="1">DUF7622 domain-containing protein</fullName>
    </recommendedName>
</protein>
<gene>
    <name evidence="2" type="ORF">SVUK_LOCUS14008</name>
</gene>
<dbReference type="PANTHER" id="PTHR37433">
    <property type="entry name" value="PROTEIN CBG25136-RELATED"/>
    <property type="match status" value="1"/>
</dbReference>
<organism evidence="2 3">
    <name type="scientific">Strongylus vulgaris</name>
    <name type="common">Blood worm</name>
    <dbReference type="NCBI Taxonomy" id="40348"/>
    <lineage>
        <taxon>Eukaryota</taxon>
        <taxon>Metazoa</taxon>
        <taxon>Ecdysozoa</taxon>
        <taxon>Nematoda</taxon>
        <taxon>Chromadorea</taxon>
        <taxon>Rhabditida</taxon>
        <taxon>Rhabditina</taxon>
        <taxon>Rhabditomorpha</taxon>
        <taxon>Strongyloidea</taxon>
        <taxon>Strongylidae</taxon>
        <taxon>Strongylus</taxon>
    </lineage>
</organism>
<evidence type="ECO:0000313" key="2">
    <source>
        <dbReference type="EMBL" id="VDM79010.1"/>
    </source>
</evidence>
<reference evidence="2 3" key="1">
    <citation type="submission" date="2018-11" db="EMBL/GenBank/DDBJ databases">
        <authorList>
            <consortium name="Pathogen Informatics"/>
        </authorList>
    </citation>
    <scope>NUCLEOTIDE SEQUENCE [LARGE SCALE GENOMIC DNA]</scope>
</reference>
<feature type="non-terminal residue" evidence="2">
    <location>
        <position position="151"/>
    </location>
</feature>